<gene>
    <name evidence="3" type="ORF">NCTC10252_02779</name>
</gene>
<sequence length="181" mass="19753">MATYTTADVVAVLDKSFRQVFADARPMKAIVKEESKVMQHPVENGTSVVDHRVLMPVEIKLSMLLTGDSYRNTYQQIKQYYLRAELFTVQTTADTYQNMLIASIPHEESPELSDAIAMEIAFSELKIATTKYSASGGADSGSGSNQNPRDNSTTGRGQQQGPAASTSQEGRGGSVLHDIFL</sequence>
<dbReference type="Proteomes" id="UP000254597">
    <property type="component" value="Unassembled WGS sequence"/>
</dbReference>
<proteinExistence type="predicted"/>
<evidence type="ECO:0000256" key="1">
    <source>
        <dbReference type="SAM" id="MobiDB-lite"/>
    </source>
</evidence>
<feature type="domain" description="Dit-like phage tail protein N-terminal" evidence="2">
    <location>
        <begin position="32"/>
        <end position="133"/>
    </location>
</feature>
<dbReference type="AlphaFoldDB" id="A0A379QQ60"/>
<dbReference type="InterPro" id="IPR048494">
    <property type="entry name" value="Dit-like_N"/>
</dbReference>
<name>A0A379QQ60_SALER</name>
<feature type="region of interest" description="Disordered" evidence="1">
    <location>
        <begin position="133"/>
        <end position="173"/>
    </location>
</feature>
<accession>A0A379QQ60</accession>
<organism evidence="3 4">
    <name type="scientific">Salmonella enterica</name>
    <name type="common">Salmonella choleraesuis</name>
    <dbReference type="NCBI Taxonomy" id="28901"/>
    <lineage>
        <taxon>Bacteria</taxon>
        <taxon>Pseudomonadati</taxon>
        <taxon>Pseudomonadota</taxon>
        <taxon>Gammaproteobacteria</taxon>
        <taxon>Enterobacterales</taxon>
        <taxon>Enterobacteriaceae</taxon>
        <taxon>Salmonella</taxon>
    </lineage>
</organism>
<feature type="compositionally biased region" description="Low complexity" evidence="1">
    <location>
        <begin position="133"/>
        <end position="144"/>
    </location>
</feature>
<dbReference type="Pfam" id="PF21821">
    <property type="entry name" value="Dit_like"/>
    <property type="match status" value="1"/>
</dbReference>
<evidence type="ECO:0000313" key="4">
    <source>
        <dbReference type="Proteomes" id="UP000254597"/>
    </source>
</evidence>
<protein>
    <recommendedName>
        <fullName evidence="2">Dit-like phage tail protein N-terminal domain-containing protein</fullName>
    </recommendedName>
</protein>
<dbReference type="EMBL" id="UGWP01000004">
    <property type="protein sequence ID" value="SUF57510.1"/>
    <property type="molecule type" value="Genomic_DNA"/>
</dbReference>
<feature type="compositionally biased region" description="Polar residues" evidence="1">
    <location>
        <begin position="145"/>
        <end position="169"/>
    </location>
</feature>
<evidence type="ECO:0000259" key="2">
    <source>
        <dbReference type="Pfam" id="PF21821"/>
    </source>
</evidence>
<evidence type="ECO:0000313" key="3">
    <source>
        <dbReference type="EMBL" id="SUF57510.1"/>
    </source>
</evidence>
<reference evidence="3 4" key="1">
    <citation type="submission" date="2018-06" db="EMBL/GenBank/DDBJ databases">
        <authorList>
            <consortium name="Pathogen Informatics"/>
            <person name="Doyle S."/>
        </authorList>
    </citation>
    <scope>NUCLEOTIDE SEQUENCE [LARGE SCALE GENOMIC DNA]</scope>
    <source>
        <strain evidence="3 4">NCTC10252</strain>
    </source>
</reference>